<dbReference type="STRING" id="1157962.A0A250XEY4"/>
<comment type="caution">
    <text evidence="2">The sequence shown here is derived from an EMBL/GenBank/DDBJ whole genome shotgun (WGS) entry which is preliminary data.</text>
</comment>
<dbReference type="OrthoDB" id="120976at2759"/>
<feature type="region of interest" description="Disordered" evidence="1">
    <location>
        <begin position="436"/>
        <end position="455"/>
    </location>
</feature>
<dbReference type="InterPro" id="IPR018799">
    <property type="entry name" value="TRAF3IP1"/>
</dbReference>
<feature type="compositionally biased region" description="Basic residues" evidence="1">
    <location>
        <begin position="1420"/>
        <end position="1431"/>
    </location>
</feature>
<accession>A0A250XEY4</accession>
<reference evidence="2 3" key="1">
    <citation type="submission" date="2017-08" db="EMBL/GenBank/DDBJ databases">
        <title>Acidophilic green algal genome provides insights into adaptation to an acidic environment.</title>
        <authorList>
            <person name="Hirooka S."/>
            <person name="Hirose Y."/>
            <person name="Kanesaki Y."/>
            <person name="Higuchi S."/>
            <person name="Fujiwara T."/>
            <person name="Onuma R."/>
            <person name="Era A."/>
            <person name="Ohbayashi R."/>
            <person name="Uzuka A."/>
            <person name="Nozaki H."/>
            <person name="Yoshikawa H."/>
            <person name="Miyagishima S.Y."/>
        </authorList>
    </citation>
    <scope>NUCLEOTIDE SEQUENCE [LARGE SCALE GENOMIC DNA]</scope>
    <source>
        <strain evidence="2 3">NIES-2499</strain>
    </source>
</reference>
<dbReference type="PANTHER" id="PTHR31363:SF0">
    <property type="entry name" value="TRAF3-INTERACTING PROTEIN 1"/>
    <property type="match status" value="1"/>
</dbReference>
<dbReference type="Gene3D" id="1.25.10.10">
    <property type="entry name" value="Leucine-rich Repeat Variant"/>
    <property type="match status" value="1"/>
</dbReference>
<evidence type="ECO:0000313" key="3">
    <source>
        <dbReference type="Proteomes" id="UP000232323"/>
    </source>
</evidence>
<dbReference type="SUPFAM" id="SSF48371">
    <property type="entry name" value="ARM repeat"/>
    <property type="match status" value="1"/>
</dbReference>
<dbReference type="GO" id="GO:0005930">
    <property type="term" value="C:axoneme"/>
    <property type="evidence" value="ECO:0007669"/>
    <property type="project" value="TreeGrafter"/>
</dbReference>
<dbReference type="GO" id="GO:0008017">
    <property type="term" value="F:microtubule binding"/>
    <property type="evidence" value="ECO:0007669"/>
    <property type="project" value="InterPro"/>
</dbReference>
<dbReference type="GO" id="GO:0060271">
    <property type="term" value="P:cilium assembly"/>
    <property type="evidence" value="ECO:0007669"/>
    <property type="project" value="TreeGrafter"/>
</dbReference>
<feature type="compositionally biased region" description="Polar residues" evidence="1">
    <location>
        <begin position="768"/>
        <end position="779"/>
    </location>
</feature>
<feature type="region of interest" description="Disordered" evidence="1">
    <location>
        <begin position="1410"/>
        <end position="1431"/>
    </location>
</feature>
<proteinExistence type="predicted"/>
<evidence type="ECO:0000313" key="2">
    <source>
        <dbReference type="EMBL" id="GAX81638.1"/>
    </source>
</evidence>
<dbReference type="EMBL" id="BEGY01000068">
    <property type="protein sequence ID" value="GAX81638.1"/>
    <property type="molecule type" value="Genomic_DNA"/>
</dbReference>
<dbReference type="InterPro" id="IPR011989">
    <property type="entry name" value="ARM-like"/>
</dbReference>
<evidence type="ECO:0000256" key="1">
    <source>
        <dbReference type="SAM" id="MobiDB-lite"/>
    </source>
</evidence>
<feature type="region of interest" description="Disordered" evidence="1">
    <location>
        <begin position="934"/>
        <end position="957"/>
    </location>
</feature>
<dbReference type="GO" id="GO:0036064">
    <property type="term" value="C:ciliary basal body"/>
    <property type="evidence" value="ECO:0007669"/>
    <property type="project" value="TreeGrafter"/>
</dbReference>
<feature type="region of interest" description="Disordered" evidence="1">
    <location>
        <begin position="747"/>
        <end position="806"/>
    </location>
</feature>
<dbReference type="InterPro" id="IPR016024">
    <property type="entry name" value="ARM-type_fold"/>
</dbReference>
<name>A0A250XEY4_9CHLO</name>
<organism evidence="2 3">
    <name type="scientific">Chlamydomonas eustigma</name>
    <dbReference type="NCBI Taxonomy" id="1157962"/>
    <lineage>
        <taxon>Eukaryota</taxon>
        <taxon>Viridiplantae</taxon>
        <taxon>Chlorophyta</taxon>
        <taxon>core chlorophytes</taxon>
        <taxon>Chlorophyceae</taxon>
        <taxon>CS clade</taxon>
        <taxon>Chlamydomonadales</taxon>
        <taxon>Chlamydomonadaceae</taxon>
        <taxon>Chlamydomonas</taxon>
    </lineage>
</organism>
<gene>
    <name evidence="2" type="ORF">CEUSTIGMA_g9066.t1</name>
</gene>
<protein>
    <submittedName>
        <fullName evidence="2">Uncharacterized protein</fullName>
    </submittedName>
</protein>
<feature type="compositionally biased region" description="Polar residues" evidence="1">
    <location>
        <begin position="1481"/>
        <end position="1513"/>
    </location>
</feature>
<dbReference type="GO" id="GO:0030992">
    <property type="term" value="C:intraciliary transport particle B"/>
    <property type="evidence" value="ECO:0007669"/>
    <property type="project" value="TreeGrafter"/>
</dbReference>
<feature type="compositionally biased region" description="Basic and acidic residues" evidence="1">
    <location>
        <begin position="944"/>
        <end position="957"/>
    </location>
</feature>
<sequence length="2367" mass="261408">MSSSDSFVVDARLDDSDEIIQLPVVKSKLKKLLSTAVKKITVGNPPALPSSDDNLEEFLITSGKFFGKDPSEWVQVGEPQITITESEGKRYIKSTGIFTGLELHLFLEPPLFDERLPQRSDQPDMMFSDRRRAITTDEEWQDAIRDQPLSISKRRQQTAAFLQAKMESGDAELMAEGCHGMWELAINRENHPDIKIDRLAALLKMLESLNIHEASIAAAAVWGLATTSSCRRNMVDLDVIPVIITCLKRSLKMIPISDDNFGPFPTDLQDGTCTVSLRARYQRHLLGALAMLLVDRVCRRPYIMLEPNFTTLFELCKDLDGYQPEDAATRRETSARVLTSLMQRDHEARESLISTGSLKSVIAHLNSQGPGKYMVQFCMASLLATMVLDEVAMEMLRDRGEAPPLFEACIMLLNDTLDKLHAEIARQAMFSMVEEGGDYDDSQGSGEGGQLDEEKEVREVGFEPLEGEDGHYDLALGVRLAEAISQAMWGSAYMCITVRPLGIKMSHILDLAKIGIDCLATEEISLSRVCHCVTATLSTLASVEDGADLLMTCPNDLALKTMLKLCEVFETPVFERAGYVKAGACAGVAFLACHRMGAQGEECMTGPYRVKLLELGAFGTLLRAALTSVLDESCDMIVQQAAAIGAMFLTTMAGPVDATELALYSALLMDSNNSEMIEFLMAGMWILLRNPANRKVLGSSFAVNPANEAASGMASKLNDAITLHDVHDHAHDQAEMVKKMYNDGLPDEEQRRASAEGEPTEGAHGSPKSATSKAPTRTQSKAPSRAASSRVVSKPASESGLNPSAGEIVNEFMPDLIALNKDTVLDKPPVEGDGNEDLTLIPDPALYSVFQQGSQIPFGADGESPQNVDAEGQVAGKGLHQEPSSKRVAMSTENSMLSMSGFNKKSVRMAGATSFSRRKSSMVVEDLMNERLQHGSSSVTLSKSESEHHHALGKEAETKADDLIKKFDKQLKQNWGLETLVAVGESWLPSMLEQDAIGEANDVPVLKLFEFLVASLCLFMIEDEHEAEHRELDLFKLTAPPGVRKSTWWTVEARAPEPSTMLDKTQERALHILVKIVGLHLPAAWKSMQLGVLTLWNVCSRSASMERSAIETLVAAKLLDIMNRSTWPASLRDMAGGCLEFLAERHSNLRLFPAVKLPAEVQWPYQKPPIDGLVPTIAGYINLINSKHPLLEYRGCHGIARICYAAPYGCPDGKEYVRDAKSVVTVLGGIDSLVSLLKRVNRRYQDWVTGKRGHTERRKADSDGDKFEKDMSSLEAQEDVYFVLFASLLNISVLRSVQPLVAKKGLMVLLGTNTMLAGRLAGGASSVVPVSDIEHKLVHLCSSIIQNISLHPQNRTRLYKAELAGAAALDKLIENALEAEELDEDTPLAWEASIGTSPLFPPIPGATSSSLVSVADRQGGNRRSKSTTRLHKTAANRYTRISPNGALLNGANSEVSLAVSVRPKVSFPNIVEHRDAVAYSQSSLGGNQHGTRGSLANTTGSLDPSSAQNQGQEFTEGDLHNCGGEENGHGEEEELEEPLGGSDSRSRFMNWMDNTFLADERAAAESAAAAEALNGQRSCRKQMWDQNGDWLEVEPESSKALHRLLCRPINHLWLDSPEARLRHGQSRWEPAVSEYHQTSTDVPQLRAAAKLLTTQPPRDGKDLLHAANTHMTSQVVGHHSNTATHPEDSNEHTTRPATRERGNGRVALTVLRPSLLPPVIEDAISDTTTFRSDSLKRGEENPWDGLDESGKKKASKNLLPLKVCLGPKRPRQVISFEDKIRNSDDTSQPRLAIFEHIEGSRVSQGLFPSYQLPNGKQTFMYYSGGHVLDEVHVDAVTPPPRPTTVPQALQQAMPLAEVLNLISKPPGSAPPFIPYKPVPYLVPLPSKHTLMVKKPTSRSMLAFGDLREDNMQIIIQAKKIIRTQVSTRVESIEVARVEAREPWKLPDSIFKPRVKESDAKGFWDTDECEAKMFESDWARACGKEKFTGMLLRENKANKADPKEDKEMLDEVHGVLLEYYKKWYSAFVYYASGGAGDPYHMSLNPFTTFLDDCQIPDPESQYIKRSDCDTMFIVCNFQPDKKSAAASVNNENALMRYEFLECLCRAGIAKYGKGQQTDNVAEAVKMLLEENIAANLSPAAGLFSNDFRRNRLYNEEVDMLLKRHAVLLKALYSRYRLKPPGGGLRSKMLRLEGWVQLMNDAHLIDAQFTLQDATLSFLWSRMQTIDEVKDYQRYTSVTFVDFLEALGRVADSKSLPLESDLESAGYASILDWAIEKERIEAPDGAAKDSGRNDDDDDHHGHAAAIDIFRTRESAGLTGNKGRPLYSKLELLLDLIFRRLFWDPAQPEVPFSYDGLLKIIKKIDKEMGP</sequence>
<dbReference type="GO" id="GO:0070507">
    <property type="term" value="P:regulation of microtubule cytoskeleton organization"/>
    <property type="evidence" value="ECO:0007669"/>
    <property type="project" value="TreeGrafter"/>
</dbReference>
<feature type="compositionally biased region" description="Basic and acidic residues" evidence="1">
    <location>
        <begin position="1685"/>
        <end position="1702"/>
    </location>
</feature>
<dbReference type="GO" id="GO:0042073">
    <property type="term" value="P:intraciliary transport"/>
    <property type="evidence" value="ECO:0007669"/>
    <property type="project" value="TreeGrafter"/>
</dbReference>
<feature type="region of interest" description="Disordered" evidence="1">
    <location>
        <begin position="1678"/>
        <end position="1702"/>
    </location>
</feature>
<dbReference type="PANTHER" id="PTHR31363">
    <property type="entry name" value="TRAF3-INTERACTING PROTEIN 1"/>
    <property type="match status" value="1"/>
</dbReference>
<feature type="compositionally biased region" description="Low complexity" evidence="1">
    <location>
        <begin position="780"/>
        <end position="797"/>
    </location>
</feature>
<keyword evidence="3" id="KW-1185">Reference proteome</keyword>
<feature type="region of interest" description="Disordered" evidence="1">
    <location>
        <begin position="1731"/>
        <end position="1751"/>
    </location>
</feature>
<dbReference type="Proteomes" id="UP000232323">
    <property type="component" value="Unassembled WGS sequence"/>
</dbReference>
<feature type="region of interest" description="Disordered" evidence="1">
    <location>
        <begin position="1481"/>
        <end position="1546"/>
    </location>
</feature>